<proteinExistence type="predicted"/>
<feature type="transmembrane region" description="Helical" evidence="1">
    <location>
        <begin position="259"/>
        <end position="281"/>
    </location>
</feature>
<reference evidence="2 3" key="1">
    <citation type="journal article" date="2015" name="Nature">
        <title>rRNA introns, odd ribosomes, and small enigmatic genomes across a large radiation of phyla.</title>
        <authorList>
            <person name="Brown C.T."/>
            <person name="Hug L.A."/>
            <person name="Thomas B.C."/>
            <person name="Sharon I."/>
            <person name="Castelle C.J."/>
            <person name="Singh A."/>
            <person name="Wilkins M.J."/>
            <person name="Williams K.H."/>
            <person name="Banfield J.F."/>
        </authorList>
    </citation>
    <scope>NUCLEOTIDE SEQUENCE [LARGE SCALE GENOMIC DNA]</scope>
</reference>
<feature type="transmembrane region" description="Helical" evidence="1">
    <location>
        <begin position="110"/>
        <end position="129"/>
    </location>
</feature>
<organism evidence="2 3">
    <name type="scientific">Candidatus Uhrbacteria bacterium GW2011_GWC2_41_11</name>
    <dbReference type="NCBI Taxonomy" id="1618985"/>
    <lineage>
        <taxon>Bacteria</taxon>
        <taxon>Candidatus Uhriibacteriota</taxon>
    </lineage>
</organism>
<feature type="transmembrane region" description="Helical" evidence="1">
    <location>
        <begin position="79"/>
        <end position="98"/>
    </location>
</feature>
<evidence type="ECO:0000256" key="1">
    <source>
        <dbReference type="SAM" id="Phobius"/>
    </source>
</evidence>
<feature type="transmembrane region" description="Helical" evidence="1">
    <location>
        <begin position="302"/>
        <end position="325"/>
    </location>
</feature>
<comment type="caution">
    <text evidence="2">The sequence shown here is derived from an EMBL/GenBank/DDBJ whole genome shotgun (WGS) entry which is preliminary data.</text>
</comment>
<feature type="transmembrane region" description="Helical" evidence="1">
    <location>
        <begin position="141"/>
        <end position="159"/>
    </location>
</feature>
<dbReference type="AlphaFoldDB" id="A0A0G0UF22"/>
<sequence>MNTFEEYFDQIREKIHIDRPELLKRMKQEMHDHAEDAEEYLLLENKEVNSLEHLGSPKCIAEAYDTNLQPSISSLYKHAIIFGIFSLPFSFFFYLAIANSFDSSTNQSNLIYWMTALVFINVMALRKIFWLKSCDAQRKNIIRLFLGFQWILPLVRFVYESYQDLLNESEQNIQTIMTSIGIRFLVLVLTIGMTFLLIRMIEWYSDDEKKRSKFMHWFWYITRLSLFIYIGVTTIWITIQPASFITGTFPQIQQSVESWFLVPWMTFLGLILTLSFFYNIFSSLVLHGLEFILSSWHTPVEIWMPLVILGISISGFCGFLLYTIWRDIRNNYKPLYKQIPWLESAFTLFLLSFFWIGPIGIPNVHWKIPVKNISSIIEQQQLGPWYCLIKNINQNESRYARYEVYAEETGFRIDQQSGPSFFISFSNSDSHSQPIRIRGPQKNNRMFGWTQPIPEGMTCDGETLNPTDFVTHSALQPICKKLTFKNRTLFEQSPEQHWGFSGMTLAPDESSAMIRLTKGVYESEYVFFADLLP</sequence>
<name>A0A0G0UF22_9BACT</name>
<keyword evidence="1" id="KW-1133">Transmembrane helix</keyword>
<feature type="transmembrane region" description="Helical" evidence="1">
    <location>
        <begin position="345"/>
        <end position="366"/>
    </location>
</feature>
<keyword evidence="1" id="KW-0812">Transmembrane</keyword>
<gene>
    <name evidence="2" type="ORF">UU35_C0002G0009</name>
</gene>
<evidence type="ECO:0000313" key="2">
    <source>
        <dbReference type="EMBL" id="KKR87508.1"/>
    </source>
</evidence>
<evidence type="ECO:0000313" key="3">
    <source>
        <dbReference type="Proteomes" id="UP000034616"/>
    </source>
</evidence>
<dbReference type="EMBL" id="LCAH01000002">
    <property type="protein sequence ID" value="KKR87508.1"/>
    <property type="molecule type" value="Genomic_DNA"/>
</dbReference>
<protein>
    <submittedName>
        <fullName evidence="2">Uncharacterized protein</fullName>
    </submittedName>
</protein>
<feature type="transmembrane region" description="Helical" evidence="1">
    <location>
        <begin position="179"/>
        <end position="198"/>
    </location>
</feature>
<accession>A0A0G0UF22</accession>
<feature type="transmembrane region" description="Helical" evidence="1">
    <location>
        <begin position="218"/>
        <end position="239"/>
    </location>
</feature>
<keyword evidence="1" id="KW-0472">Membrane</keyword>
<dbReference type="Proteomes" id="UP000034616">
    <property type="component" value="Unassembled WGS sequence"/>
</dbReference>